<evidence type="ECO:0000313" key="6">
    <source>
        <dbReference type="Proteomes" id="UP001597546"/>
    </source>
</evidence>
<reference evidence="6" key="1">
    <citation type="journal article" date="2019" name="Int. J. Syst. Evol. Microbiol.">
        <title>The Global Catalogue of Microorganisms (GCM) 10K type strain sequencing project: providing services to taxonomists for standard genome sequencing and annotation.</title>
        <authorList>
            <consortium name="The Broad Institute Genomics Platform"/>
            <consortium name="The Broad Institute Genome Sequencing Center for Infectious Disease"/>
            <person name="Wu L."/>
            <person name="Ma J."/>
        </authorList>
    </citation>
    <scope>NUCLEOTIDE SEQUENCE [LARGE SCALE GENOMIC DNA]</scope>
    <source>
        <strain evidence="6">KCTC 42456</strain>
    </source>
</reference>
<keyword evidence="6" id="KW-1185">Reference proteome</keyword>
<dbReference type="SUPFAM" id="SSF51215">
    <property type="entry name" value="Regulatory protein AraC"/>
    <property type="match status" value="1"/>
</dbReference>
<dbReference type="InterPro" id="IPR018062">
    <property type="entry name" value="HTH_AraC-typ_CS"/>
</dbReference>
<evidence type="ECO:0000256" key="1">
    <source>
        <dbReference type="ARBA" id="ARBA00023015"/>
    </source>
</evidence>
<evidence type="ECO:0000259" key="4">
    <source>
        <dbReference type="PROSITE" id="PS01124"/>
    </source>
</evidence>
<dbReference type="SUPFAM" id="SSF46689">
    <property type="entry name" value="Homeodomain-like"/>
    <property type="match status" value="2"/>
</dbReference>
<dbReference type="PANTHER" id="PTHR43280">
    <property type="entry name" value="ARAC-FAMILY TRANSCRIPTIONAL REGULATOR"/>
    <property type="match status" value="1"/>
</dbReference>
<keyword evidence="2" id="KW-0238">DNA-binding</keyword>
<dbReference type="PROSITE" id="PS00041">
    <property type="entry name" value="HTH_ARAC_FAMILY_1"/>
    <property type="match status" value="1"/>
</dbReference>
<dbReference type="CDD" id="cd06986">
    <property type="entry name" value="cupin_MmsR-like_N"/>
    <property type="match status" value="1"/>
</dbReference>
<accession>A0ABW5TUN4</accession>
<dbReference type="InterPro" id="IPR018060">
    <property type="entry name" value="HTH_AraC"/>
</dbReference>
<keyword evidence="3" id="KW-0804">Transcription</keyword>
<gene>
    <name evidence="5" type="ORF">ACFSSE_13905</name>
</gene>
<evidence type="ECO:0000256" key="2">
    <source>
        <dbReference type="ARBA" id="ARBA00023125"/>
    </source>
</evidence>
<proteinExistence type="predicted"/>
<dbReference type="InterPro" id="IPR009057">
    <property type="entry name" value="Homeodomain-like_sf"/>
</dbReference>
<dbReference type="Pfam" id="PF02311">
    <property type="entry name" value="AraC_binding"/>
    <property type="match status" value="1"/>
</dbReference>
<dbReference type="InterPro" id="IPR003313">
    <property type="entry name" value="AraC-bd"/>
</dbReference>
<dbReference type="InterPro" id="IPR037923">
    <property type="entry name" value="HTH-like"/>
</dbReference>
<dbReference type="Gene3D" id="1.10.10.60">
    <property type="entry name" value="Homeodomain-like"/>
    <property type="match status" value="2"/>
</dbReference>
<evidence type="ECO:0000256" key="3">
    <source>
        <dbReference type="ARBA" id="ARBA00023163"/>
    </source>
</evidence>
<dbReference type="InterPro" id="IPR020449">
    <property type="entry name" value="Tscrpt_reg_AraC-type_HTH"/>
</dbReference>
<dbReference type="PANTHER" id="PTHR43280:SF30">
    <property type="entry name" value="MMSAB OPERON REGULATORY PROTEIN"/>
    <property type="match status" value="1"/>
</dbReference>
<dbReference type="Gene3D" id="2.60.120.280">
    <property type="entry name" value="Regulatory protein AraC"/>
    <property type="match status" value="1"/>
</dbReference>
<dbReference type="EMBL" id="JBHULV010000047">
    <property type="protein sequence ID" value="MFD2732799.1"/>
    <property type="molecule type" value="Genomic_DNA"/>
</dbReference>
<organism evidence="5 6">
    <name type="scientific">Pedobacter alpinus</name>
    <dbReference type="NCBI Taxonomy" id="1590643"/>
    <lineage>
        <taxon>Bacteria</taxon>
        <taxon>Pseudomonadati</taxon>
        <taxon>Bacteroidota</taxon>
        <taxon>Sphingobacteriia</taxon>
        <taxon>Sphingobacteriales</taxon>
        <taxon>Sphingobacteriaceae</taxon>
        <taxon>Pedobacter</taxon>
    </lineage>
</organism>
<comment type="caution">
    <text evidence="5">The sequence shown here is derived from an EMBL/GenBank/DDBJ whole genome shotgun (WGS) entry which is preliminary data.</text>
</comment>
<dbReference type="SMART" id="SM00342">
    <property type="entry name" value="HTH_ARAC"/>
    <property type="match status" value="1"/>
</dbReference>
<dbReference type="PROSITE" id="PS01124">
    <property type="entry name" value="HTH_ARAC_FAMILY_2"/>
    <property type="match status" value="1"/>
</dbReference>
<name>A0ABW5TUN4_9SPHI</name>
<protein>
    <submittedName>
        <fullName evidence="5">AraC family transcriptional regulator</fullName>
    </submittedName>
</protein>
<feature type="domain" description="HTH araC/xylS-type" evidence="4">
    <location>
        <begin position="193"/>
        <end position="291"/>
    </location>
</feature>
<dbReference type="Pfam" id="PF12833">
    <property type="entry name" value="HTH_18"/>
    <property type="match status" value="1"/>
</dbReference>
<sequence length="293" mass="34336">MAKKKQGFAGQRLIELPNYILEKYGEINTTSKIGNFTKVGFFPDAKYQFMEENDGREEYVLIYCINGYGVAIINHKIFHISPGDFFIIPAQTPFSYYADKIKPWTIFWFFYKGTAIEEMSDLFIKSAKSYKGYLPYNEERIKLFNRIYQYLERGFGDDNLTLINMCLLNLISSFVLITDIDVHKENKNQSLINTSIQFMKENCAVHITLSQMAENVNISVSHFSFLFKKETGFSPINYYNNIKMQKACEYLKFSDFLIKEISFKLGILDIHYFTRLFSKTMGVTPKKYRTQNK</sequence>
<dbReference type="PRINTS" id="PR00032">
    <property type="entry name" value="HTHARAC"/>
</dbReference>
<dbReference type="Proteomes" id="UP001597546">
    <property type="component" value="Unassembled WGS sequence"/>
</dbReference>
<keyword evidence="1" id="KW-0805">Transcription regulation</keyword>
<dbReference type="RefSeq" id="WP_379046938.1">
    <property type="nucleotide sequence ID" value="NZ_JBHSKW010000063.1"/>
</dbReference>
<evidence type="ECO:0000313" key="5">
    <source>
        <dbReference type="EMBL" id="MFD2732799.1"/>
    </source>
</evidence>